<name>W6MN69_9ASCO</name>
<reference evidence="2" key="1">
    <citation type="submission" date="2013-12" db="EMBL/GenBank/DDBJ databases">
        <authorList>
            <person name="Genoscope - CEA"/>
        </authorList>
    </citation>
    <scope>NUCLEOTIDE SEQUENCE</scope>
    <source>
        <strain evidence="2">CBS 1993</strain>
    </source>
</reference>
<keyword evidence="3" id="KW-1185">Reference proteome</keyword>
<accession>W6MN69</accession>
<evidence type="ECO:0000313" key="2">
    <source>
        <dbReference type="EMBL" id="CDK26477.1"/>
    </source>
</evidence>
<dbReference type="Proteomes" id="UP000019384">
    <property type="component" value="Unassembled WGS sequence"/>
</dbReference>
<proteinExistence type="predicted"/>
<dbReference type="GeneID" id="34519868"/>
<organism evidence="2 3">
    <name type="scientific">Kuraishia capsulata CBS 1993</name>
    <dbReference type="NCBI Taxonomy" id="1382522"/>
    <lineage>
        <taxon>Eukaryota</taxon>
        <taxon>Fungi</taxon>
        <taxon>Dikarya</taxon>
        <taxon>Ascomycota</taxon>
        <taxon>Saccharomycotina</taxon>
        <taxon>Pichiomycetes</taxon>
        <taxon>Pichiales</taxon>
        <taxon>Pichiaceae</taxon>
        <taxon>Kuraishia</taxon>
    </lineage>
</organism>
<dbReference type="EMBL" id="HG793127">
    <property type="protein sequence ID" value="CDK26477.1"/>
    <property type="molecule type" value="Genomic_DNA"/>
</dbReference>
<dbReference type="AlphaFoldDB" id="W6MN69"/>
<evidence type="ECO:0000256" key="1">
    <source>
        <dbReference type="SAM" id="MobiDB-lite"/>
    </source>
</evidence>
<dbReference type="RefSeq" id="XP_022458480.1">
    <property type="nucleotide sequence ID" value="XM_022602702.1"/>
</dbReference>
<dbReference type="HOGENOM" id="CLU_2812743_0_0_1"/>
<evidence type="ECO:0000313" key="3">
    <source>
        <dbReference type="Proteomes" id="UP000019384"/>
    </source>
</evidence>
<sequence>MTVEQDVVNYDISALNSYTFADLSEIKRNLETTLTDLFGKLDQVSSSTRAKSKSDKTKTNNSIKAWR</sequence>
<protein>
    <submittedName>
        <fullName evidence="2">Uncharacterized protein</fullName>
    </submittedName>
</protein>
<gene>
    <name evidence="2" type="ORF">KUCA_T00002449001</name>
</gene>
<reference evidence="2" key="2">
    <citation type="submission" date="2014-02" db="EMBL/GenBank/DDBJ databases">
        <title>Complete DNA sequence of /Kuraishia capsulata/ illustrates novel genomic features among budding yeasts (/Saccharomycotina/).</title>
        <authorList>
            <person name="Morales L."/>
            <person name="Noel B."/>
            <person name="Porcel B."/>
            <person name="Marcet-Houben M."/>
            <person name="Hullo M-F."/>
            <person name="Sacerdot C."/>
            <person name="Tekaia F."/>
            <person name="Leh-Louis V."/>
            <person name="Despons L."/>
            <person name="Khanna V."/>
            <person name="Aury J-M."/>
            <person name="Barbe V."/>
            <person name="Couloux A."/>
            <person name="Labadie K."/>
            <person name="Pelletier E."/>
            <person name="Souciet J-L."/>
            <person name="Boekhout T."/>
            <person name="Gabaldon T."/>
            <person name="Wincker P."/>
            <person name="Dujon B."/>
        </authorList>
    </citation>
    <scope>NUCLEOTIDE SEQUENCE</scope>
    <source>
        <strain evidence="2">CBS 1993</strain>
    </source>
</reference>
<feature type="region of interest" description="Disordered" evidence="1">
    <location>
        <begin position="43"/>
        <end position="67"/>
    </location>
</feature>